<reference evidence="2" key="1">
    <citation type="journal article" date="2022" name="Mol. Ecol. Resour.">
        <title>The genomes of chicory, endive, great burdock and yacon provide insights into Asteraceae palaeo-polyploidization history and plant inulin production.</title>
        <authorList>
            <person name="Fan W."/>
            <person name="Wang S."/>
            <person name="Wang H."/>
            <person name="Wang A."/>
            <person name="Jiang F."/>
            <person name="Liu H."/>
            <person name="Zhao H."/>
            <person name="Xu D."/>
            <person name="Zhang Y."/>
        </authorList>
    </citation>
    <scope>NUCLEOTIDE SEQUENCE [LARGE SCALE GENOMIC DNA]</scope>
    <source>
        <strain evidence="2">cv. Punajuju</strain>
    </source>
</reference>
<evidence type="ECO:0000313" key="2">
    <source>
        <dbReference type="Proteomes" id="UP001055811"/>
    </source>
</evidence>
<dbReference type="Proteomes" id="UP001055811">
    <property type="component" value="Linkage Group LG08"/>
</dbReference>
<gene>
    <name evidence="1" type="ORF">L2E82_45323</name>
</gene>
<dbReference type="EMBL" id="CM042016">
    <property type="protein sequence ID" value="KAI3700686.1"/>
    <property type="molecule type" value="Genomic_DNA"/>
</dbReference>
<organism evidence="1 2">
    <name type="scientific">Cichorium intybus</name>
    <name type="common">Chicory</name>
    <dbReference type="NCBI Taxonomy" id="13427"/>
    <lineage>
        <taxon>Eukaryota</taxon>
        <taxon>Viridiplantae</taxon>
        <taxon>Streptophyta</taxon>
        <taxon>Embryophyta</taxon>
        <taxon>Tracheophyta</taxon>
        <taxon>Spermatophyta</taxon>
        <taxon>Magnoliopsida</taxon>
        <taxon>eudicotyledons</taxon>
        <taxon>Gunneridae</taxon>
        <taxon>Pentapetalae</taxon>
        <taxon>asterids</taxon>
        <taxon>campanulids</taxon>
        <taxon>Asterales</taxon>
        <taxon>Asteraceae</taxon>
        <taxon>Cichorioideae</taxon>
        <taxon>Cichorieae</taxon>
        <taxon>Cichoriinae</taxon>
        <taxon>Cichorium</taxon>
    </lineage>
</organism>
<sequence length="121" mass="14094">MWIDYRLCPRVYLPSVGLRLAYTLYPDSSSLLINYSWRTPSSSSFKIGMKRVRETEALMIHVVSSIDTVAFLLWDFYFQKGSVIENIDGHTNIIHKQLDGEIVSRWVFFKNLLLMPHNSHA</sequence>
<proteinExistence type="predicted"/>
<accession>A0ACB8ZSK1</accession>
<reference evidence="1 2" key="2">
    <citation type="journal article" date="2022" name="Mol. Ecol. Resour.">
        <title>The genomes of chicory, endive, great burdock and yacon provide insights into Asteraceae paleo-polyploidization history and plant inulin production.</title>
        <authorList>
            <person name="Fan W."/>
            <person name="Wang S."/>
            <person name="Wang H."/>
            <person name="Wang A."/>
            <person name="Jiang F."/>
            <person name="Liu H."/>
            <person name="Zhao H."/>
            <person name="Xu D."/>
            <person name="Zhang Y."/>
        </authorList>
    </citation>
    <scope>NUCLEOTIDE SEQUENCE [LARGE SCALE GENOMIC DNA]</scope>
    <source>
        <strain evidence="2">cv. Punajuju</strain>
        <tissue evidence="1">Leaves</tissue>
    </source>
</reference>
<protein>
    <submittedName>
        <fullName evidence="1">Uncharacterized protein</fullName>
    </submittedName>
</protein>
<comment type="caution">
    <text evidence="1">The sequence shown here is derived from an EMBL/GenBank/DDBJ whole genome shotgun (WGS) entry which is preliminary data.</text>
</comment>
<name>A0ACB8ZSK1_CICIN</name>
<evidence type="ECO:0000313" key="1">
    <source>
        <dbReference type="EMBL" id="KAI3700686.1"/>
    </source>
</evidence>
<keyword evidence="2" id="KW-1185">Reference proteome</keyword>